<dbReference type="Proteomes" id="UP000675881">
    <property type="component" value="Chromosome 7"/>
</dbReference>
<evidence type="ECO:0000313" key="7">
    <source>
        <dbReference type="Proteomes" id="UP000675881"/>
    </source>
</evidence>
<dbReference type="OrthoDB" id="6504688at2759"/>
<dbReference type="PANTHER" id="PTHR16007:SF15">
    <property type="entry name" value="TRANSMEMBRANE PROTEIN 45B"/>
    <property type="match status" value="1"/>
</dbReference>
<keyword evidence="3" id="KW-0812">Transmembrane</keyword>
<keyword evidence="7" id="KW-1185">Reference proteome</keyword>
<dbReference type="Pfam" id="PF04819">
    <property type="entry name" value="DUF716"/>
    <property type="match status" value="1"/>
</dbReference>
<comment type="similarity">
    <text evidence="2">Belongs to the TMEM45 family.</text>
</comment>
<evidence type="ECO:0000256" key="2">
    <source>
        <dbReference type="ARBA" id="ARBA00006948"/>
    </source>
</evidence>
<dbReference type="EMBL" id="HG994586">
    <property type="protein sequence ID" value="CAF2998889.1"/>
    <property type="molecule type" value="Genomic_DNA"/>
</dbReference>
<sequence>MEGVLFSWHLMGRTQLDIQVHSLLIYAVGASILSTVFEMIFEKEFVFLVLRCSMIILQGTWFWQIGFILYSPFGTLWKQEGHQETLIVSMLFTWHVAGIVLGASILGLASFTKVKARYKDSPSQDYSKVESQSLLAEEA</sequence>
<keyword evidence="5" id="KW-0472">Membrane</keyword>
<accession>A0A7R8D1T3</accession>
<organism evidence="6 7">
    <name type="scientific">Lepeophtheirus salmonis</name>
    <name type="common">Salmon louse</name>
    <name type="synonym">Caligus salmonis</name>
    <dbReference type="NCBI Taxonomy" id="72036"/>
    <lineage>
        <taxon>Eukaryota</taxon>
        <taxon>Metazoa</taxon>
        <taxon>Ecdysozoa</taxon>
        <taxon>Arthropoda</taxon>
        <taxon>Crustacea</taxon>
        <taxon>Multicrustacea</taxon>
        <taxon>Hexanauplia</taxon>
        <taxon>Copepoda</taxon>
        <taxon>Siphonostomatoida</taxon>
        <taxon>Caligidae</taxon>
        <taxon>Lepeophtheirus</taxon>
    </lineage>
</organism>
<gene>
    <name evidence="6" type="ORF">LSAA_13488</name>
</gene>
<evidence type="ECO:0000256" key="3">
    <source>
        <dbReference type="ARBA" id="ARBA00022692"/>
    </source>
</evidence>
<reference evidence="6" key="1">
    <citation type="submission" date="2021-02" db="EMBL/GenBank/DDBJ databases">
        <authorList>
            <person name="Bekaert M."/>
        </authorList>
    </citation>
    <scope>NUCLEOTIDE SEQUENCE</scope>
    <source>
        <strain evidence="6">IoA-00</strain>
    </source>
</reference>
<dbReference type="InterPro" id="IPR042127">
    <property type="entry name" value="TMEM45"/>
</dbReference>
<protein>
    <submittedName>
        <fullName evidence="6">(salmon louse) hypothetical protein</fullName>
    </submittedName>
</protein>
<evidence type="ECO:0000256" key="1">
    <source>
        <dbReference type="ARBA" id="ARBA00004141"/>
    </source>
</evidence>
<evidence type="ECO:0000256" key="4">
    <source>
        <dbReference type="ARBA" id="ARBA00022989"/>
    </source>
</evidence>
<evidence type="ECO:0000313" key="6">
    <source>
        <dbReference type="EMBL" id="CAF2998889.1"/>
    </source>
</evidence>
<dbReference type="AlphaFoldDB" id="A0A7R8D1T3"/>
<dbReference type="InterPro" id="IPR006904">
    <property type="entry name" value="DUF716"/>
</dbReference>
<dbReference type="PANTHER" id="PTHR16007">
    <property type="entry name" value="EPIDIDYMAL MEMBRANE PROTEIN E9-RELATED"/>
    <property type="match status" value="1"/>
</dbReference>
<dbReference type="GO" id="GO:0016020">
    <property type="term" value="C:membrane"/>
    <property type="evidence" value="ECO:0007669"/>
    <property type="project" value="UniProtKB-SubCell"/>
</dbReference>
<evidence type="ECO:0000256" key="5">
    <source>
        <dbReference type="ARBA" id="ARBA00023136"/>
    </source>
</evidence>
<name>A0A7R8D1T3_LEPSM</name>
<comment type="subcellular location">
    <subcellularLocation>
        <location evidence="1">Membrane</location>
        <topology evidence="1">Multi-pass membrane protein</topology>
    </subcellularLocation>
</comment>
<proteinExistence type="inferred from homology"/>
<keyword evidence="4" id="KW-1133">Transmembrane helix</keyword>